<name>V6LTN5_9EUKA</name>
<keyword evidence="1" id="KW-0175">Coiled coil</keyword>
<dbReference type="EMBL" id="KI546126">
    <property type="protein sequence ID" value="EST44149.1"/>
    <property type="molecule type" value="Genomic_DNA"/>
</dbReference>
<dbReference type="Proteomes" id="UP000018208">
    <property type="component" value="Unassembled WGS sequence"/>
</dbReference>
<accession>V6LTN5</accession>
<dbReference type="AlphaFoldDB" id="V6LTN5"/>
<evidence type="ECO:0000313" key="3">
    <source>
        <dbReference type="EMBL" id="KAH0573913.1"/>
    </source>
</evidence>
<sequence length="187" mass="21013">MPELNLTVPLVQSLTELKKSLLQVSQKQLLPRSLVLALKKQFERNLLTDAEFVEVEQKHLDVISAVLSHSGYITQAQAEQSQRAIQCIFDKCESFELEKSQVELSMSQGISLFSNNSNFYDNQIEHLKLDLEGKNAEIVALEAEIRDFKTRKTGSRALVQQQSSSASVGEISVYPASDPLHFQGKMM</sequence>
<protein>
    <submittedName>
        <fullName evidence="2">Uncharacterized protein</fullName>
    </submittedName>
</protein>
<feature type="coiled-coil region" evidence="1">
    <location>
        <begin position="124"/>
        <end position="151"/>
    </location>
</feature>
<evidence type="ECO:0000256" key="1">
    <source>
        <dbReference type="SAM" id="Coils"/>
    </source>
</evidence>
<evidence type="ECO:0000313" key="2">
    <source>
        <dbReference type="EMBL" id="EST44149.1"/>
    </source>
</evidence>
<dbReference type="VEuPathDB" id="GiardiaDB:SS50377_23848"/>
<dbReference type="EMBL" id="AUWU02000004">
    <property type="protein sequence ID" value="KAH0573913.1"/>
    <property type="molecule type" value="Genomic_DNA"/>
</dbReference>
<organism evidence="2">
    <name type="scientific">Spironucleus salmonicida</name>
    <dbReference type="NCBI Taxonomy" id="348837"/>
    <lineage>
        <taxon>Eukaryota</taxon>
        <taxon>Metamonada</taxon>
        <taxon>Diplomonadida</taxon>
        <taxon>Hexamitidae</taxon>
        <taxon>Hexamitinae</taxon>
        <taxon>Spironucleus</taxon>
    </lineage>
</organism>
<gene>
    <name evidence="2" type="ORF">SS50377_16051</name>
    <name evidence="3" type="ORF">SS50377_23848</name>
</gene>
<evidence type="ECO:0000313" key="4">
    <source>
        <dbReference type="Proteomes" id="UP000018208"/>
    </source>
</evidence>
<reference evidence="3" key="2">
    <citation type="submission" date="2020-12" db="EMBL/GenBank/DDBJ databases">
        <title>New Spironucleus salmonicida genome in near-complete chromosomes.</title>
        <authorList>
            <person name="Xu F."/>
            <person name="Kurt Z."/>
            <person name="Jimenez-Gonzalez A."/>
            <person name="Astvaldsson A."/>
            <person name="Andersson J.O."/>
            <person name="Svard S.G."/>
        </authorList>
    </citation>
    <scope>NUCLEOTIDE SEQUENCE</scope>
    <source>
        <strain evidence="3">ATCC 50377</strain>
    </source>
</reference>
<proteinExistence type="predicted"/>
<keyword evidence="4" id="KW-1185">Reference proteome</keyword>
<reference evidence="2 3" key="1">
    <citation type="journal article" date="2014" name="PLoS Genet.">
        <title>The Genome of Spironucleus salmonicida Highlights a Fish Pathogen Adapted to Fluctuating Environments.</title>
        <authorList>
            <person name="Xu F."/>
            <person name="Jerlstrom-Hultqvist J."/>
            <person name="Einarsson E."/>
            <person name="Astvaldsson A."/>
            <person name="Svard S.G."/>
            <person name="Andersson J.O."/>
        </authorList>
    </citation>
    <scope>NUCLEOTIDE SEQUENCE</scope>
    <source>
        <strain evidence="3">ATCC 50377</strain>
    </source>
</reference>